<reference evidence="1 2" key="1">
    <citation type="journal article" date="2022" name="Nat. Ecol. Evol.">
        <title>A masculinizing supergene underlies an exaggerated male reproductive morph in a spider.</title>
        <authorList>
            <person name="Hendrickx F."/>
            <person name="De Corte Z."/>
            <person name="Sonet G."/>
            <person name="Van Belleghem S.M."/>
            <person name="Kostlbacher S."/>
            <person name="Vangestel C."/>
        </authorList>
    </citation>
    <scope>NUCLEOTIDE SEQUENCE [LARGE SCALE GENOMIC DNA]</scope>
    <source>
        <strain evidence="1">W744_W776</strain>
    </source>
</reference>
<dbReference type="PANTHER" id="PTHR33964">
    <property type="entry name" value="RE45066P-RELATED"/>
    <property type="match status" value="1"/>
</dbReference>
<comment type="caution">
    <text evidence="1">The sequence shown here is derived from an EMBL/GenBank/DDBJ whole genome shotgun (WGS) entry which is preliminary data.</text>
</comment>
<evidence type="ECO:0008006" key="3">
    <source>
        <dbReference type="Google" id="ProtNLM"/>
    </source>
</evidence>
<keyword evidence="2" id="KW-1185">Reference proteome</keyword>
<evidence type="ECO:0000313" key="1">
    <source>
        <dbReference type="EMBL" id="KAG8177209.1"/>
    </source>
</evidence>
<dbReference type="Proteomes" id="UP000827092">
    <property type="component" value="Unassembled WGS sequence"/>
</dbReference>
<sequence>MLHSFISWYRCLWRYPNVLSSDNVGFVRRPSAQDCDIAHFYECVAQVTDFADGYSFQISSAEQLKESCKTKTKAVDCVKDFISKCMKREDREVFDLTAGGKSTLVQELCIEGSDINTGYLKHLDCWERISNDTQYCNDMFEKSQHMLMQDDVIERLRVFHACCNFEWHKQCKYKAAETQCLDDAKEYIEQVSTLLGGRILRTLCGTQGTYSNCYNQLYGVEAEDLDERYSKYSDVSSALGIGMRSDFDVVVVLALSLVF</sequence>
<dbReference type="AlphaFoldDB" id="A0AAV6TZK1"/>
<name>A0AAV6TZK1_9ARAC</name>
<gene>
    <name evidence="1" type="ORF">JTE90_021484</name>
</gene>
<organism evidence="1 2">
    <name type="scientific">Oedothorax gibbosus</name>
    <dbReference type="NCBI Taxonomy" id="931172"/>
    <lineage>
        <taxon>Eukaryota</taxon>
        <taxon>Metazoa</taxon>
        <taxon>Ecdysozoa</taxon>
        <taxon>Arthropoda</taxon>
        <taxon>Chelicerata</taxon>
        <taxon>Arachnida</taxon>
        <taxon>Araneae</taxon>
        <taxon>Araneomorphae</taxon>
        <taxon>Entelegynae</taxon>
        <taxon>Araneoidea</taxon>
        <taxon>Linyphiidae</taxon>
        <taxon>Erigoninae</taxon>
        <taxon>Oedothorax</taxon>
    </lineage>
</organism>
<dbReference type="PANTHER" id="PTHR33964:SF1">
    <property type="entry name" value="RE45066P"/>
    <property type="match status" value="1"/>
</dbReference>
<proteinExistence type="predicted"/>
<dbReference type="EMBL" id="JAFNEN010000803">
    <property type="protein sequence ID" value="KAG8177209.1"/>
    <property type="molecule type" value="Genomic_DNA"/>
</dbReference>
<protein>
    <recommendedName>
        <fullName evidence="3">Secreted protein</fullName>
    </recommendedName>
</protein>
<evidence type="ECO:0000313" key="2">
    <source>
        <dbReference type="Proteomes" id="UP000827092"/>
    </source>
</evidence>
<accession>A0AAV6TZK1</accession>